<dbReference type="Proteomes" id="UP000195859">
    <property type="component" value="Unassembled WGS sequence"/>
</dbReference>
<dbReference type="EMBL" id="NFLS01000043">
    <property type="protein sequence ID" value="OUQ54199.1"/>
    <property type="molecule type" value="Genomic_DNA"/>
</dbReference>
<reference evidence="2" key="2">
    <citation type="journal article" date="2018" name="BMC Genomics">
        <title>Whole genome sequencing and function prediction of 133 gut anaerobes isolated from chicken caecum in pure cultures.</title>
        <authorList>
            <person name="Medvecky M."/>
            <person name="Cejkova D."/>
            <person name="Polansky O."/>
            <person name="Karasova D."/>
            <person name="Kubasova T."/>
            <person name="Cizek A."/>
            <person name="Rychlik I."/>
        </authorList>
    </citation>
    <scope>NUCLEOTIDE SEQUENCE</scope>
    <source>
        <strain evidence="2">An101</strain>
        <strain evidence="1">An115</strain>
    </source>
</reference>
<dbReference type="AlphaFoldDB" id="A0A1Y4TQK7"/>
<dbReference type="InterPro" id="IPR008651">
    <property type="entry name" value="Uncharacterised_HicB"/>
</dbReference>
<dbReference type="RefSeq" id="WP_081776577.1">
    <property type="nucleotide sequence ID" value="NZ_CAJFSK010000054.1"/>
</dbReference>
<reference evidence="3 4" key="1">
    <citation type="submission" date="2017-04" db="EMBL/GenBank/DDBJ databases">
        <title>Function of individual gut microbiota members based on whole genome sequencing of pure cultures obtained from chicken caecum.</title>
        <authorList>
            <person name="Medvecky M."/>
            <person name="Cejkova D."/>
            <person name="Polansky O."/>
            <person name="Karasova D."/>
            <person name="Kubasova T."/>
            <person name="Cizek A."/>
            <person name="Rychlik I."/>
        </authorList>
    </citation>
    <scope>NUCLEOTIDE SEQUENCE [LARGE SCALE GENOMIC DNA]</scope>
    <source>
        <strain evidence="3">An101</strain>
        <strain evidence="4">An115</strain>
    </source>
</reference>
<dbReference type="Gene3D" id="1.10.1220.10">
    <property type="entry name" value="Met repressor-like"/>
    <property type="match status" value="1"/>
</dbReference>
<dbReference type="GeneID" id="78203674"/>
<keyword evidence="4" id="KW-1185">Reference proteome</keyword>
<evidence type="ECO:0000313" key="4">
    <source>
        <dbReference type="Proteomes" id="UP000196293"/>
    </source>
</evidence>
<dbReference type="GO" id="GO:0006355">
    <property type="term" value="P:regulation of DNA-templated transcription"/>
    <property type="evidence" value="ECO:0007669"/>
    <property type="project" value="InterPro"/>
</dbReference>
<protein>
    <recommendedName>
        <fullName evidence="5">Toxin-antitoxin system HicB family antitoxin</fullName>
    </recommendedName>
</protein>
<dbReference type="InterPro" id="IPR010985">
    <property type="entry name" value="Ribbon_hlx_hlx"/>
</dbReference>
<sequence>MPKSLHEHLAEEADEENVSLNSYIVSKLAQS</sequence>
<evidence type="ECO:0000313" key="1">
    <source>
        <dbReference type="EMBL" id="OUQ54199.1"/>
    </source>
</evidence>
<name>A0A1Y4TQK7_9LACO</name>
<dbReference type="Pfam" id="PF05534">
    <property type="entry name" value="HicB"/>
    <property type="match status" value="1"/>
</dbReference>
<organism evidence="2 3">
    <name type="scientific">Lactobacillus gallinarum</name>
    <dbReference type="NCBI Taxonomy" id="52242"/>
    <lineage>
        <taxon>Bacteria</taxon>
        <taxon>Bacillati</taxon>
        <taxon>Bacillota</taxon>
        <taxon>Bacilli</taxon>
        <taxon>Lactobacillales</taxon>
        <taxon>Lactobacillaceae</taxon>
        <taxon>Lactobacillus</taxon>
    </lineage>
</organism>
<dbReference type="Proteomes" id="UP000196293">
    <property type="component" value="Unassembled WGS sequence"/>
</dbReference>
<comment type="caution">
    <text evidence="2">The sequence shown here is derived from an EMBL/GenBank/DDBJ whole genome shotgun (WGS) entry which is preliminary data.</text>
</comment>
<dbReference type="InterPro" id="IPR013321">
    <property type="entry name" value="Arc_rbn_hlx_hlx"/>
</dbReference>
<gene>
    <name evidence="2" type="ORF">B5E44_09825</name>
    <name evidence="1" type="ORF">B5E59_09695</name>
</gene>
<dbReference type="SUPFAM" id="SSF47598">
    <property type="entry name" value="Ribbon-helix-helix"/>
    <property type="match status" value="1"/>
</dbReference>
<evidence type="ECO:0008006" key="5">
    <source>
        <dbReference type="Google" id="ProtNLM"/>
    </source>
</evidence>
<accession>A0A1Y4TQK7</accession>
<proteinExistence type="predicted"/>
<evidence type="ECO:0000313" key="2">
    <source>
        <dbReference type="EMBL" id="OUQ74422.1"/>
    </source>
</evidence>
<dbReference type="EMBL" id="NFLZ01000042">
    <property type="protein sequence ID" value="OUQ74422.1"/>
    <property type="molecule type" value="Genomic_DNA"/>
</dbReference>
<evidence type="ECO:0000313" key="3">
    <source>
        <dbReference type="Proteomes" id="UP000195859"/>
    </source>
</evidence>